<evidence type="ECO:0000313" key="3">
    <source>
        <dbReference type="Proteomes" id="UP000256304"/>
    </source>
</evidence>
<name>A0A3D9SCF9_9BACL</name>
<dbReference type="PANTHER" id="PTHR22893">
    <property type="entry name" value="NADH OXIDOREDUCTASE-RELATED"/>
    <property type="match status" value="1"/>
</dbReference>
<evidence type="ECO:0000313" key="2">
    <source>
        <dbReference type="EMBL" id="REE91571.1"/>
    </source>
</evidence>
<dbReference type="Pfam" id="PF00724">
    <property type="entry name" value="Oxidored_FMN"/>
    <property type="match status" value="1"/>
</dbReference>
<dbReference type="InterPro" id="IPR045247">
    <property type="entry name" value="Oye-like"/>
</dbReference>
<proteinExistence type="predicted"/>
<organism evidence="2 3">
    <name type="scientific">Paenibacillus taihuensis</name>
    <dbReference type="NCBI Taxonomy" id="1156355"/>
    <lineage>
        <taxon>Bacteria</taxon>
        <taxon>Bacillati</taxon>
        <taxon>Bacillota</taxon>
        <taxon>Bacilli</taxon>
        <taxon>Bacillales</taxon>
        <taxon>Paenibacillaceae</taxon>
        <taxon>Paenibacillus</taxon>
    </lineage>
</organism>
<dbReference type="Gene3D" id="3.20.20.70">
    <property type="entry name" value="Aldolase class I"/>
    <property type="match status" value="1"/>
</dbReference>
<comment type="caution">
    <text evidence="2">The sequence shown here is derived from an EMBL/GenBank/DDBJ whole genome shotgun (WGS) entry which is preliminary data.</text>
</comment>
<dbReference type="InterPro" id="IPR013785">
    <property type="entry name" value="Aldolase_TIM"/>
</dbReference>
<reference evidence="2 3" key="1">
    <citation type="submission" date="2018-08" db="EMBL/GenBank/DDBJ databases">
        <title>Genomic Encyclopedia of Type Strains, Phase III (KMG-III): the genomes of soil and plant-associated and newly described type strains.</title>
        <authorList>
            <person name="Whitman W."/>
        </authorList>
    </citation>
    <scope>NUCLEOTIDE SEQUENCE [LARGE SCALE GENOMIC DNA]</scope>
    <source>
        <strain evidence="2 3">CGMCC 1.10966</strain>
    </source>
</reference>
<sequence>MHRLRKPFALPEAMTTQDIKEAVQQYAQAAKYADEAGFDGVELHGAHGYLINQFAWEVTNRRTDSYGESTGRLRFMKEVLAAVGAAIGVERVIVRFSELKDDQPSYRWQDPEAEIEAYLKLFREEGLRVLHPSTNTFNQPLAENLTLHQLIRKRWDGNMIDVGGLTPSSAEDAIRAGIIDVAAFGKPLLANPDFVSRLRNDQPLIPYESKIHLKELL</sequence>
<dbReference type="AlphaFoldDB" id="A0A3D9SCF9"/>
<accession>A0A3D9SCF9</accession>
<dbReference type="InterPro" id="IPR001155">
    <property type="entry name" value="OxRdtase_FMN_N"/>
</dbReference>
<protein>
    <submittedName>
        <fullName evidence="2">N-ethylmaleimide reductase</fullName>
    </submittedName>
</protein>
<dbReference type="GO" id="GO:0016491">
    <property type="term" value="F:oxidoreductase activity"/>
    <property type="evidence" value="ECO:0007669"/>
    <property type="project" value="InterPro"/>
</dbReference>
<dbReference type="GO" id="GO:0010181">
    <property type="term" value="F:FMN binding"/>
    <property type="evidence" value="ECO:0007669"/>
    <property type="project" value="InterPro"/>
</dbReference>
<dbReference type="EMBL" id="QTTN01000004">
    <property type="protein sequence ID" value="REE91571.1"/>
    <property type="molecule type" value="Genomic_DNA"/>
</dbReference>
<keyword evidence="3" id="KW-1185">Reference proteome</keyword>
<gene>
    <name evidence="2" type="ORF">A8990_10479</name>
</gene>
<dbReference type="SUPFAM" id="SSF51395">
    <property type="entry name" value="FMN-linked oxidoreductases"/>
    <property type="match status" value="1"/>
</dbReference>
<evidence type="ECO:0000259" key="1">
    <source>
        <dbReference type="Pfam" id="PF00724"/>
    </source>
</evidence>
<dbReference type="Proteomes" id="UP000256304">
    <property type="component" value="Unassembled WGS sequence"/>
</dbReference>
<dbReference type="PANTHER" id="PTHR22893:SF91">
    <property type="entry name" value="NADPH DEHYDROGENASE 2-RELATED"/>
    <property type="match status" value="1"/>
</dbReference>
<feature type="domain" description="NADH:flavin oxidoreductase/NADH oxidase N-terminal" evidence="1">
    <location>
        <begin position="11"/>
        <end position="202"/>
    </location>
</feature>